<sequence length="77" mass="8581">MKKIIANHRYLFLLFGLIFGSFAGLLGGDLMPPVPKGYEYIEAYTRNIFLAIGLIGVSLYWVGFYINHGVNPRSGAQ</sequence>
<evidence type="ECO:0000313" key="3">
    <source>
        <dbReference type="Proteomes" id="UP001569428"/>
    </source>
</evidence>
<reference evidence="2 3" key="1">
    <citation type="submission" date="2024-08" db="EMBL/GenBank/DDBJ databases">
        <authorList>
            <person name="Ishaq N."/>
        </authorList>
    </citation>
    <scope>NUCLEOTIDE SEQUENCE [LARGE SCALE GENOMIC DNA]</scope>
    <source>
        <strain evidence="2 3">DSM 18651</strain>
    </source>
</reference>
<dbReference type="Proteomes" id="UP001569428">
    <property type="component" value="Unassembled WGS sequence"/>
</dbReference>
<keyword evidence="1" id="KW-0812">Transmembrane</keyword>
<name>A0ABV4NVL1_9GAMM</name>
<organism evidence="2 3">
    <name type="scientific">Microbulbifer epialgicus</name>
    <dbReference type="NCBI Taxonomy" id="393907"/>
    <lineage>
        <taxon>Bacteria</taxon>
        <taxon>Pseudomonadati</taxon>
        <taxon>Pseudomonadota</taxon>
        <taxon>Gammaproteobacteria</taxon>
        <taxon>Cellvibrionales</taxon>
        <taxon>Microbulbiferaceae</taxon>
        <taxon>Microbulbifer</taxon>
    </lineage>
</organism>
<feature type="transmembrane region" description="Helical" evidence="1">
    <location>
        <begin position="10"/>
        <end position="28"/>
    </location>
</feature>
<keyword evidence="1" id="KW-1133">Transmembrane helix</keyword>
<evidence type="ECO:0000313" key="2">
    <source>
        <dbReference type="EMBL" id="MFA0809515.1"/>
    </source>
</evidence>
<dbReference type="EMBL" id="JBGMEK010000001">
    <property type="protein sequence ID" value="MFA0809515.1"/>
    <property type="molecule type" value="Genomic_DNA"/>
</dbReference>
<keyword evidence="3" id="KW-1185">Reference proteome</keyword>
<accession>A0ABV4NVL1</accession>
<keyword evidence="1" id="KW-0472">Membrane</keyword>
<dbReference type="RefSeq" id="WP_371837132.1">
    <property type="nucleotide sequence ID" value="NZ_JBGMEK010000001.1"/>
</dbReference>
<feature type="transmembrane region" description="Helical" evidence="1">
    <location>
        <begin position="48"/>
        <end position="66"/>
    </location>
</feature>
<gene>
    <name evidence="2" type="ORF">ACCI49_01165</name>
</gene>
<protein>
    <submittedName>
        <fullName evidence="2">Uncharacterized protein</fullName>
    </submittedName>
</protein>
<proteinExistence type="predicted"/>
<evidence type="ECO:0000256" key="1">
    <source>
        <dbReference type="SAM" id="Phobius"/>
    </source>
</evidence>
<comment type="caution">
    <text evidence="2">The sequence shown here is derived from an EMBL/GenBank/DDBJ whole genome shotgun (WGS) entry which is preliminary data.</text>
</comment>